<proteinExistence type="predicted"/>
<sequence>MYSGPHVQEIPQTEPGRWSRGNLTSSGLNMESVLADLLEETTDVQEAQSAIGLNFNGQADRLQKSATEVVEERQFAAFSDNGEMLSTVTSLDNISSSVWQRTSYGKHSASTFCLDGLIRKLFNQRHDHIRACFWKATVEIDIALLECMHAFESTAENIYFT</sequence>
<dbReference type="Proteomes" id="UP000030758">
    <property type="component" value="Unassembled WGS sequence"/>
</dbReference>
<reference evidence="2" key="1">
    <citation type="journal article" date="2014" name="Nat. Genet.">
        <title>Genome and transcriptome of the porcine whipworm Trichuris suis.</title>
        <authorList>
            <person name="Jex A.R."/>
            <person name="Nejsum P."/>
            <person name="Schwarz E.M."/>
            <person name="Hu L."/>
            <person name="Young N.D."/>
            <person name="Hall R.S."/>
            <person name="Korhonen P.K."/>
            <person name="Liao S."/>
            <person name="Thamsborg S."/>
            <person name="Xia J."/>
            <person name="Xu P."/>
            <person name="Wang S."/>
            <person name="Scheerlinck J.P."/>
            <person name="Hofmann A."/>
            <person name="Sternberg P.W."/>
            <person name="Wang J."/>
            <person name="Gasser R.B."/>
        </authorList>
    </citation>
    <scope>NUCLEOTIDE SEQUENCE [LARGE SCALE GENOMIC DNA]</scope>
    <source>
        <strain evidence="2">DCEP-RM93F</strain>
    </source>
</reference>
<dbReference type="AlphaFoldDB" id="A0A085N3U4"/>
<evidence type="ECO:0000313" key="2">
    <source>
        <dbReference type="EMBL" id="KFD64140.1"/>
    </source>
</evidence>
<dbReference type="EMBL" id="KL367561">
    <property type="protein sequence ID" value="KFD64140.1"/>
    <property type="molecule type" value="Genomic_DNA"/>
</dbReference>
<organism evidence="2">
    <name type="scientific">Trichuris suis</name>
    <name type="common">pig whipworm</name>
    <dbReference type="NCBI Taxonomy" id="68888"/>
    <lineage>
        <taxon>Eukaryota</taxon>
        <taxon>Metazoa</taxon>
        <taxon>Ecdysozoa</taxon>
        <taxon>Nematoda</taxon>
        <taxon>Enoplea</taxon>
        <taxon>Dorylaimia</taxon>
        <taxon>Trichinellida</taxon>
        <taxon>Trichuridae</taxon>
        <taxon>Trichuris</taxon>
    </lineage>
</organism>
<evidence type="ECO:0000256" key="1">
    <source>
        <dbReference type="SAM" id="MobiDB-lite"/>
    </source>
</evidence>
<feature type="region of interest" description="Disordered" evidence="1">
    <location>
        <begin position="1"/>
        <end position="23"/>
    </location>
</feature>
<accession>A0A085N3U4</accession>
<name>A0A085N3U4_9BILA</name>
<gene>
    <name evidence="2" type="ORF">M514_23721</name>
</gene>
<protein>
    <submittedName>
        <fullName evidence="2">Uncharacterized protein</fullName>
    </submittedName>
</protein>